<sequence>MLVLLGSLRPDSTSRRLAEAAVAALPDGVRAEISTLLPSLPHYDQDLDTDTPPAAVRAFREQVAAADALVVATPEFNGSLPGVLKNAIDWTSRPRGAAALAGKPVAVLGASASPKAAQWARADAVRVLQVAGALPLEETVGLASATAALEGGELAEDVRGRVAELMGRLVREPLAA</sequence>
<dbReference type="InterPro" id="IPR029039">
    <property type="entry name" value="Flavoprotein-like_sf"/>
</dbReference>
<comment type="caution">
    <text evidence="2">The sequence shown here is derived from an EMBL/GenBank/DDBJ whole genome shotgun (WGS) entry which is preliminary data.</text>
</comment>
<dbReference type="AlphaFoldDB" id="A0A0W8I8D9"/>
<accession>A0A0W8I8D9</accession>
<proteinExistence type="predicted"/>
<evidence type="ECO:0000259" key="1">
    <source>
        <dbReference type="Pfam" id="PF03358"/>
    </source>
</evidence>
<keyword evidence="3" id="KW-1185">Reference proteome</keyword>
<protein>
    <submittedName>
        <fullName evidence="2">NADPH-dependent oxidoreductase</fullName>
    </submittedName>
</protein>
<dbReference type="Proteomes" id="UP000054837">
    <property type="component" value="Unassembled WGS sequence"/>
</dbReference>
<evidence type="ECO:0000313" key="3">
    <source>
        <dbReference type="Proteomes" id="UP000054837"/>
    </source>
</evidence>
<dbReference type="GO" id="GO:0010181">
    <property type="term" value="F:FMN binding"/>
    <property type="evidence" value="ECO:0007669"/>
    <property type="project" value="TreeGrafter"/>
</dbReference>
<dbReference type="GO" id="GO:0005829">
    <property type="term" value="C:cytosol"/>
    <property type="evidence" value="ECO:0007669"/>
    <property type="project" value="TreeGrafter"/>
</dbReference>
<name>A0A0W8I8D9_9MICO</name>
<dbReference type="PANTHER" id="PTHR30543">
    <property type="entry name" value="CHROMATE REDUCTASE"/>
    <property type="match status" value="1"/>
</dbReference>
<reference evidence="2 3" key="1">
    <citation type="submission" date="2015-12" db="EMBL/GenBank/DDBJ databases">
        <title>Serinicoccus chungangenesis strain CD08_5 genome sequencing and assembly.</title>
        <authorList>
            <person name="Chander A.M."/>
            <person name="Kaur G."/>
            <person name="Nair G.R."/>
            <person name="Dhawan D.K."/>
            <person name="Kochhar R.K."/>
            <person name="Mayilraj S."/>
            <person name="Bhadada S.K."/>
        </authorList>
    </citation>
    <scope>NUCLEOTIDE SEQUENCE [LARGE SCALE GENOMIC DNA]</scope>
    <source>
        <strain evidence="2 3">CD08_5</strain>
    </source>
</reference>
<dbReference type="EMBL" id="LQBL01000022">
    <property type="protein sequence ID" value="KUG55665.1"/>
    <property type="molecule type" value="Genomic_DNA"/>
</dbReference>
<dbReference type="STRING" id="767452.AVL62_05010"/>
<evidence type="ECO:0000313" key="2">
    <source>
        <dbReference type="EMBL" id="KUG55665.1"/>
    </source>
</evidence>
<gene>
    <name evidence="2" type="ORF">AVL62_05010</name>
</gene>
<dbReference type="Pfam" id="PF03358">
    <property type="entry name" value="FMN_red"/>
    <property type="match status" value="1"/>
</dbReference>
<dbReference type="InterPro" id="IPR005025">
    <property type="entry name" value="FMN_Rdtase-like_dom"/>
</dbReference>
<dbReference type="OrthoDB" id="9812295at2"/>
<dbReference type="PANTHER" id="PTHR30543:SF21">
    <property type="entry name" value="NAD(P)H-DEPENDENT FMN REDUCTASE LOT6"/>
    <property type="match status" value="1"/>
</dbReference>
<dbReference type="InterPro" id="IPR050712">
    <property type="entry name" value="NAD(P)H-dep_reductase"/>
</dbReference>
<feature type="domain" description="NADPH-dependent FMN reductase-like" evidence="1">
    <location>
        <begin position="2"/>
        <end position="145"/>
    </location>
</feature>
<dbReference type="Gene3D" id="3.40.50.360">
    <property type="match status" value="1"/>
</dbReference>
<dbReference type="GO" id="GO:0016491">
    <property type="term" value="F:oxidoreductase activity"/>
    <property type="evidence" value="ECO:0007669"/>
    <property type="project" value="InterPro"/>
</dbReference>
<organism evidence="2 3">
    <name type="scientific">Serinicoccus chungangensis</name>
    <dbReference type="NCBI Taxonomy" id="767452"/>
    <lineage>
        <taxon>Bacteria</taxon>
        <taxon>Bacillati</taxon>
        <taxon>Actinomycetota</taxon>
        <taxon>Actinomycetes</taxon>
        <taxon>Micrococcales</taxon>
        <taxon>Ornithinimicrobiaceae</taxon>
        <taxon>Serinicoccus</taxon>
    </lineage>
</organism>
<dbReference type="SUPFAM" id="SSF52218">
    <property type="entry name" value="Flavoproteins"/>
    <property type="match status" value="1"/>
</dbReference>